<dbReference type="AlphaFoldDB" id="A0AAW1X546"/>
<dbReference type="CDD" id="cd06222">
    <property type="entry name" value="RNase_H_like"/>
    <property type="match status" value="1"/>
</dbReference>
<dbReference type="Pfam" id="PF13456">
    <property type="entry name" value="RVT_3"/>
    <property type="match status" value="1"/>
</dbReference>
<proteinExistence type="predicted"/>
<dbReference type="Gene3D" id="3.60.10.10">
    <property type="entry name" value="Endonuclease/exonuclease/phosphatase"/>
    <property type="match status" value="1"/>
</dbReference>
<protein>
    <recommendedName>
        <fullName evidence="1">Reverse transcriptase domain-containing protein</fullName>
    </recommendedName>
</protein>
<evidence type="ECO:0000313" key="3">
    <source>
        <dbReference type="Proteomes" id="UP001457282"/>
    </source>
</evidence>
<dbReference type="InterPro" id="IPR044730">
    <property type="entry name" value="RNase_H-like_dom_plant"/>
</dbReference>
<dbReference type="CDD" id="cd01650">
    <property type="entry name" value="RT_nLTR_like"/>
    <property type="match status" value="1"/>
</dbReference>
<dbReference type="GO" id="GO:0003676">
    <property type="term" value="F:nucleic acid binding"/>
    <property type="evidence" value="ECO:0007669"/>
    <property type="project" value="InterPro"/>
</dbReference>
<dbReference type="InterPro" id="IPR036691">
    <property type="entry name" value="Endo/exonu/phosph_ase_sf"/>
</dbReference>
<dbReference type="InterPro" id="IPR036397">
    <property type="entry name" value="RNaseH_sf"/>
</dbReference>
<dbReference type="Proteomes" id="UP001457282">
    <property type="component" value="Unassembled WGS sequence"/>
</dbReference>
<dbReference type="InterPro" id="IPR026960">
    <property type="entry name" value="RVT-Znf"/>
</dbReference>
<name>A0AAW1X546_RUBAR</name>
<feature type="domain" description="Reverse transcriptase" evidence="1">
    <location>
        <begin position="320"/>
        <end position="599"/>
    </location>
</feature>
<sequence>MSDVCELVHVDTKGAEFTWVRRNGLRGNVELRLDRSLVNLEWLDAWDNFDCCTLPRICSDHHPLLISFSKAYGDHHSLFRFRKMWLEHKDFLSFVKDCWCSISAHGCPLTVLQHKLRVLRKALRSWNWEVFGDVHHRVKLDLDALAEIQNDIVASGGSDEKFAKETELQANLNDSLRLQEILWKEKARLRWLSDGDRNTQYFHAMCRARRHRSSITLLQNNDEVIDDPLLIQSHIIDYYADLFAHHTDYLDNGLVSSIIPSLVTEAENSTLILIPSDEEIWTAVKSMDIDSAPGPDGFNGHFYISCWEIVGADVIAAVQYFFYHGQLSASFNSGLIILIPKVEHADSITQFRPIALTNFVFKIIPKILALRLSSIASRIISPQQHAFVAGRNISDCILMTSECFNLLESKCHGGNVAIKVDITKAFDTLSWEFLLHVLQAFGFHSTFVLWVRALLLSAKLSLSINGRPVGYFSCGRGVRQGDPLSPLLFCLAEEVLSRGLSMLASSGQLRLITSPRGTTAPSHVLFADDIIVFCRGDKRNLERVLNFFEKYGEISGQIINKQKSQVFLGSHLNNRRHSIASVLGIPLGSAPFNYLGVPIFHGKPRAAYFQPIVDRIRLRLSSWMSSLLSMAGRLQLIKSVISGMFVYSFQVYEWPVSLLRRIEPWCRNFLWSGSINKRGIPLVAWKSCCAPISEGGLGLKQLVLLNRSLLLKSCWEIFSSNSEGCTFIRTRFSNRRSYAPSSIWPGVRKFWSVVQNNGLWLIGSGEKVMFWRDNFIGKPIINLFSNNATFMGNLTETVATFIEDGSWNFPPLLQLHYPALCHLIAQVPISSYPTVEDKLIWSPSSSGELTAKLAFQFLNHPSPILDWGKSLWSNFILPRMSMLAWKVMRGRVISDDFLQRRGVSLASRCDLCGSSSETLIHIFLLCSFTAKVWARFISLFELGTLPPSILNVFQLGLMGRSLQLKELWLLCFTTIIWFIWHTRNKIRFDGRSFTVDTVCGLISGHIYSASRLASGTMHNSTFDLCILKNFGVQGRPHRAPRVIEVNWQPPLFGWVKINSDGTWKHDAGVGGYGAVFRDHRGYFLGAFASSLDIPSSVAAEVMAVIKAIELAWVRDWKHIWIEVDSSIVLHYLLFPSLVPWNLRVRWMNCIHTISQMSFRSSHIFREGNRVADALANFGSSSSSSRFVWWDSPPSFIVSLCNEDLSLSQYRFC</sequence>
<dbReference type="Gene3D" id="3.30.420.10">
    <property type="entry name" value="Ribonuclease H-like superfamily/Ribonuclease H"/>
    <property type="match status" value="1"/>
</dbReference>
<dbReference type="SUPFAM" id="SSF53098">
    <property type="entry name" value="Ribonuclease H-like"/>
    <property type="match status" value="1"/>
</dbReference>
<dbReference type="InterPro" id="IPR043502">
    <property type="entry name" value="DNA/RNA_pol_sf"/>
</dbReference>
<dbReference type="Pfam" id="PF00078">
    <property type="entry name" value="RVT_1"/>
    <property type="match status" value="1"/>
</dbReference>
<dbReference type="SUPFAM" id="SSF56672">
    <property type="entry name" value="DNA/RNA polymerases"/>
    <property type="match status" value="1"/>
</dbReference>
<comment type="caution">
    <text evidence="2">The sequence shown here is derived from an EMBL/GenBank/DDBJ whole genome shotgun (WGS) entry which is preliminary data.</text>
</comment>
<reference evidence="2 3" key="1">
    <citation type="journal article" date="2023" name="G3 (Bethesda)">
        <title>A chromosome-length genome assembly and annotation of blackberry (Rubus argutus, cv. 'Hillquist').</title>
        <authorList>
            <person name="Bruna T."/>
            <person name="Aryal R."/>
            <person name="Dudchenko O."/>
            <person name="Sargent D.J."/>
            <person name="Mead D."/>
            <person name="Buti M."/>
            <person name="Cavallini A."/>
            <person name="Hytonen T."/>
            <person name="Andres J."/>
            <person name="Pham M."/>
            <person name="Weisz D."/>
            <person name="Mascagni F."/>
            <person name="Usai G."/>
            <person name="Natali L."/>
            <person name="Bassil N."/>
            <person name="Fernandez G.E."/>
            <person name="Lomsadze A."/>
            <person name="Armour M."/>
            <person name="Olukolu B."/>
            <person name="Poorten T."/>
            <person name="Britton C."/>
            <person name="Davik J."/>
            <person name="Ashrafi H."/>
            <person name="Aiden E.L."/>
            <person name="Borodovsky M."/>
            <person name="Worthington M."/>
        </authorList>
    </citation>
    <scope>NUCLEOTIDE SEQUENCE [LARGE SCALE GENOMIC DNA]</scope>
    <source>
        <strain evidence="2">PI 553951</strain>
    </source>
</reference>
<dbReference type="InterPro" id="IPR000477">
    <property type="entry name" value="RT_dom"/>
</dbReference>
<dbReference type="PANTHER" id="PTHR33116:SF80">
    <property type="entry name" value="REVERSE TRANSCRIPTASE ZINC-BINDING DOMAIN-CONTAINING PROTEIN"/>
    <property type="match status" value="1"/>
</dbReference>
<dbReference type="SUPFAM" id="SSF56219">
    <property type="entry name" value="DNase I-like"/>
    <property type="match status" value="1"/>
</dbReference>
<keyword evidence="3" id="KW-1185">Reference proteome</keyword>
<evidence type="ECO:0000313" key="2">
    <source>
        <dbReference type="EMBL" id="KAK9931812.1"/>
    </source>
</evidence>
<dbReference type="InterPro" id="IPR012337">
    <property type="entry name" value="RNaseH-like_sf"/>
</dbReference>
<gene>
    <name evidence="2" type="ORF">M0R45_019074</name>
</gene>
<dbReference type="GO" id="GO:0004523">
    <property type="term" value="F:RNA-DNA hybrid ribonuclease activity"/>
    <property type="evidence" value="ECO:0007669"/>
    <property type="project" value="InterPro"/>
</dbReference>
<accession>A0AAW1X546</accession>
<dbReference type="EMBL" id="JBEDUW010000004">
    <property type="protein sequence ID" value="KAK9931812.1"/>
    <property type="molecule type" value="Genomic_DNA"/>
</dbReference>
<dbReference type="PROSITE" id="PS50878">
    <property type="entry name" value="RT_POL"/>
    <property type="match status" value="1"/>
</dbReference>
<dbReference type="Pfam" id="PF13966">
    <property type="entry name" value="zf-RVT"/>
    <property type="match status" value="1"/>
</dbReference>
<dbReference type="PANTHER" id="PTHR33116">
    <property type="entry name" value="REVERSE TRANSCRIPTASE ZINC-BINDING DOMAIN-CONTAINING PROTEIN-RELATED-RELATED"/>
    <property type="match status" value="1"/>
</dbReference>
<organism evidence="2 3">
    <name type="scientific">Rubus argutus</name>
    <name type="common">Southern blackberry</name>
    <dbReference type="NCBI Taxonomy" id="59490"/>
    <lineage>
        <taxon>Eukaryota</taxon>
        <taxon>Viridiplantae</taxon>
        <taxon>Streptophyta</taxon>
        <taxon>Embryophyta</taxon>
        <taxon>Tracheophyta</taxon>
        <taxon>Spermatophyta</taxon>
        <taxon>Magnoliopsida</taxon>
        <taxon>eudicotyledons</taxon>
        <taxon>Gunneridae</taxon>
        <taxon>Pentapetalae</taxon>
        <taxon>rosids</taxon>
        <taxon>fabids</taxon>
        <taxon>Rosales</taxon>
        <taxon>Rosaceae</taxon>
        <taxon>Rosoideae</taxon>
        <taxon>Rosoideae incertae sedis</taxon>
        <taxon>Rubus</taxon>
    </lineage>
</organism>
<evidence type="ECO:0000259" key="1">
    <source>
        <dbReference type="PROSITE" id="PS50878"/>
    </source>
</evidence>
<dbReference type="InterPro" id="IPR002156">
    <property type="entry name" value="RNaseH_domain"/>
</dbReference>